<accession>A0A2T1HM62</accession>
<evidence type="ECO:0000313" key="3">
    <source>
        <dbReference type="Proteomes" id="UP000239772"/>
    </source>
</evidence>
<dbReference type="OrthoDB" id="9181874at2"/>
<dbReference type="Proteomes" id="UP000239772">
    <property type="component" value="Unassembled WGS sequence"/>
</dbReference>
<comment type="caution">
    <text evidence="2">The sequence shown here is derived from an EMBL/GenBank/DDBJ whole genome shotgun (WGS) entry which is preliminary data.</text>
</comment>
<organism evidence="2 3">
    <name type="scientific">Alsobacter soli</name>
    <dbReference type="NCBI Taxonomy" id="2109933"/>
    <lineage>
        <taxon>Bacteria</taxon>
        <taxon>Pseudomonadati</taxon>
        <taxon>Pseudomonadota</taxon>
        <taxon>Alphaproteobacteria</taxon>
        <taxon>Hyphomicrobiales</taxon>
        <taxon>Alsobacteraceae</taxon>
        <taxon>Alsobacter</taxon>
    </lineage>
</organism>
<sequence>MDGEQQFGELRQTTAFFVTREAAEKAVRDLAAIGYSGDRVKMEQSAEAEGGLAQSDAERGEGRGQKHGYIVRVQVSAADFDRVSACLDDEATMAMDARNSVSRGASASFGGSGVRGSRSGRSGSGSGMGAQAADIHVPSMDEVMGYVRDKPLHALGIAFAIGFVLGRR</sequence>
<evidence type="ECO:0000313" key="2">
    <source>
        <dbReference type="EMBL" id="PSC02744.1"/>
    </source>
</evidence>
<name>A0A2T1HM62_9HYPH</name>
<evidence type="ECO:0000256" key="1">
    <source>
        <dbReference type="SAM" id="MobiDB-lite"/>
    </source>
</evidence>
<feature type="compositionally biased region" description="Low complexity" evidence="1">
    <location>
        <begin position="105"/>
        <end position="121"/>
    </location>
</feature>
<keyword evidence="3" id="KW-1185">Reference proteome</keyword>
<reference evidence="3" key="1">
    <citation type="submission" date="2018-03" db="EMBL/GenBank/DDBJ databases">
        <authorList>
            <person name="Sun L."/>
            <person name="Liu H."/>
            <person name="Chen W."/>
            <person name="Huang K."/>
            <person name="Liu W."/>
            <person name="Gao X."/>
        </authorList>
    </citation>
    <scope>NUCLEOTIDE SEQUENCE [LARGE SCALE GENOMIC DNA]</scope>
    <source>
        <strain evidence="3">SH9</strain>
    </source>
</reference>
<dbReference type="EMBL" id="PVZS01000039">
    <property type="protein sequence ID" value="PSC02744.1"/>
    <property type="molecule type" value="Genomic_DNA"/>
</dbReference>
<dbReference type="RefSeq" id="WP_106340196.1">
    <property type="nucleotide sequence ID" value="NZ_PVZS01000039.1"/>
</dbReference>
<proteinExistence type="predicted"/>
<gene>
    <name evidence="2" type="ORF">SLNSH_22445</name>
</gene>
<protein>
    <submittedName>
        <fullName evidence="2">Uncharacterized protein</fullName>
    </submittedName>
</protein>
<feature type="region of interest" description="Disordered" evidence="1">
    <location>
        <begin position="105"/>
        <end position="131"/>
    </location>
</feature>
<feature type="region of interest" description="Disordered" evidence="1">
    <location>
        <begin position="46"/>
        <end position="66"/>
    </location>
</feature>
<dbReference type="AlphaFoldDB" id="A0A2T1HM62"/>